<keyword evidence="3 6" id="KW-1133">Transmembrane helix</keyword>
<evidence type="ECO:0000313" key="7">
    <source>
        <dbReference type="EMBL" id="HJF93319.1"/>
    </source>
</evidence>
<dbReference type="Pfam" id="PF01226">
    <property type="entry name" value="Form_Nir_trans"/>
    <property type="match status" value="1"/>
</dbReference>
<evidence type="ECO:0000256" key="1">
    <source>
        <dbReference type="ARBA" id="ARBA00004141"/>
    </source>
</evidence>
<dbReference type="GO" id="GO:0005886">
    <property type="term" value="C:plasma membrane"/>
    <property type="evidence" value="ECO:0007669"/>
    <property type="project" value="TreeGrafter"/>
</dbReference>
<evidence type="ECO:0000256" key="2">
    <source>
        <dbReference type="ARBA" id="ARBA00022692"/>
    </source>
</evidence>
<dbReference type="InterPro" id="IPR000292">
    <property type="entry name" value="For/NO2_transpt"/>
</dbReference>
<dbReference type="Proteomes" id="UP000769156">
    <property type="component" value="Unassembled WGS sequence"/>
</dbReference>
<feature type="transmembrane region" description="Helical" evidence="6">
    <location>
        <begin position="32"/>
        <end position="49"/>
    </location>
</feature>
<sequence length="219" mass="23956">MKEKWMNSVMAGVFISMGAMTYLAIPNTLVSSLFFAVGILLVLNLHNMLVTRVCPLLVYDGRYGWGDVAIAWAGNGIGTLAVAAAVQGTRFKETIREPLARISETKLQDGPLSLFILAVFCGFFVAFAVLIGARYENGSFAQIFYVWLFITAFVFCGFEHIVADMFYLSCCWLQFGINGLEALKVLAFVTAGNLAGGMFIAWAVRSLDQRKGSGGSERK</sequence>
<comment type="caution">
    <text evidence="7">The sequence shown here is derived from an EMBL/GenBank/DDBJ whole genome shotgun (WGS) entry which is preliminary data.</text>
</comment>
<dbReference type="GO" id="GO:0015499">
    <property type="term" value="F:formate transmembrane transporter activity"/>
    <property type="evidence" value="ECO:0007669"/>
    <property type="project" value="TreeGrafter"/>
</dbReference>
<keyword evidence="4 6" id="KW-0472">Membrane</keyword>
<comment type="subcellular location">
    <subcellularLocation>
        <location evidence="1">Membrane</location>
        <topology evidence="1">Multi-pass membrane protein</topology>
    </subcellularLocation>
</comment>
<accession>A0A921HYA8</accession>
<feature type="transmembrane region" description="Helical" evidence="6">
    <location>
        <begin position="145"/>
        <end position="173"/>
    </location>
</feature>
<name>A0A921HYA8_9FIRM</name>
<dbReference type="Gene3D" id="1.20.1080.10">
    <property type="entry name" value="Glycerol uptake facilitator protein"/>
    <property type="match status" value="1"/>
</dbReference>
<gene>
    <name evidence="7" type="ORF">K8V82_00815</name>
</gene>
<dbReference type="AlphaFoldDB" id="A0A921HYA8"/>
<reference evidence="7" key="2">
    <citation type="submission" date="2021-09" db="EMBL/GenBank/DDBJ databases">
        <authorList>
            <person name="Gilroy R."/>
        </authorList>
    </citation>
    <scope>NUCLEOTIDE SEQUENCE</scope>
    <source>
        <strain evidence="7">ChiSjej5B23-16112</strain>
    </source>
</reference>
<feature type="transmembrane region" description="Helical" evidence="6">
    <location>
        <begin position="69"/>
        <end position="91"/>
    </location>
</feature>
<evidence type="ECO:0000256" key="5">
    <source>
        <dbReference type="ARBA" id="ARBA00049660"/>
    </source>
</evidence>
<evidence type="ECO:0000256" key="6">
    <source>
        <dbReference type="SAM" id="Phobius"/>
    </source>
</evidence>
<feature type="transmembrane region" description="Helical" evidence="6">
    <location>
        <begin position="112"/>
        <end position="133"/>
    </location>
</feature>
<protein>
    <submittedName>
        <fullName evidence="7">Formate/nitrite transporter family protein</fullName>
    </submittedName>
</protein>
<organism evidence="7 8">
    <name type="scientific">Lachnoclostridium phocaeense</name>
    <dbReference type="NCBI Taxonomy" id="1871021"/>
    <lineage>
        <taxon>Bacteria</taxon>
        <taxon>Bacillati</taxon>
        <taxon>Bacillota</taxon>
        <taxon>Clostridia</taxon>
        <taxon>Lachnospirales</taxon>
        <taxon>Lachnospiraceae</taxon>
    </lineage>
</organism>
<keyword evidence="2 6" id="KW-0812">Transmembrane</keyword>
<comment type="similarity">
    <text evidence="5">Belongs to the FNT transporter (TC 1.A.16) family.</text>
</comment>
<feature type="transmembrane region" description="Helical" evidence="6">
    <location>
        <begin position="185"/>
        <end position="204"/>
    </location>
</feature>
<proteinExistence type="inferred from homology"/>
<dbReference type="PANTHER" id="PTHR30520:SF6">
    <property type="entry name" value="FORMATE_NITRATE FAMILY TRANSPORTER (EUROFUNG)"/>
    <property type="match status" value="1"/>
</dbReference>
<evidence type="ECO:0000313" key="8">
    <source>
        <dbReference type="Proteomes" id="UP000769156"/>
    </source>
</evidence>
<evidence type="ECO:0000256" key="4">
    <source>
        <dbReference type="ARBA" id="ARBA00023136"/>
    </source>
</evidence>
<evidence type="ECO:0000256" key="3">
    <source>
        <dbReference type="ARBA" id="ARBA00022989"/>
    </source>
</evidence>
<dbReference type="EMBL" id="DYVY01000017">
    <property type="protein sequence ID" value="HJF93319.1"/>
    <property type="molecule type" value="Genomic_DNA"/>
</dbReference>
<reference evidence="7" key="1">
    <citation type="journal article" date="2021" name="PeerJ">
        <title>Extensive microbial diversity within the chicken gut microbiome revealed by metagenomics and culture.</title>
        <authorList>
            <person name="Gilroy R."/>
            <person name="Ravi A."/>
            <person name="Getino M."/>
            <person name="Pursley I."/>
            <person name="Horton D.L."/>
            <person name="Alikhan N.F."/>
            <person name="Baker D."/>
            <person name="Gharbi K."/>
            <person name="Hall N."/>
            <person name="Watson M."/>
            <person name="Adriaenssens E.M."/>
            <person name="Foster-Nyarko E."/>
            <person name="Jarju S."/>
            <person name="Secka A."/>
            <person name="Antonio M."/>
            <person name="Oren A."/>
            <person name="Chaudhuri R.R."/>
            <person name="La Ragione R."/>
            <person name="Hildebrand F."/>
            <person name="Pallen M.J."/>
        </authorList>
    </citation>
    <scope>NUCLEOTIDE SEQUENCE</scope>
    <source>
        <strain evidence="7">ChiSjej5B23-16112</strain>
    </source>
</reference>
<dbReference type="PANTHER" id="PTHR30520">
    <property type="entry name" value="FORMATE TRANSPORTER-RELATED"/>
    <property type="match status" value="1"/>
</dbReference>
<dbReference type="InterPro" id="IPR023271">
    <property type="entry name" value="Aquaporin-like"/>
</dbReference>